<name>A0ABV4CXZ3_9BACT</name>
<gene>
    <name evidence="2" type="ORF">AAK873_11760</name>
</gene>
<keyword evidence="3" id="KW-1185">Reference proteome</keyword>
<evidence type="ECO:0000313" key="2">
    <source>
        <dbReference type="EMBL" id="MEY8246285.1"/>
    </source>
</evidence>
<dbReference type="Proteomes" id="UP001565200">
    <property type="component" value="Unassembled WGS sequence"/>
</dbReference>
<organism evidence="2 3">
    <name type="scientific">Heminiphilus faecis</name>
    <dbReference type="NCBI Taxonomy" id="2601703"/>
    <lineage>
        <taxon>Bacteria</taxon>
        <taxon>Pseudomonadati</taxon>
        <taxon>Bacteroidota</taxon>
        <taxon>Bacteroidia</taxon>
        <taxon>Bacteroidales</taxon>
        <taxon>Muribaculaceae</taxon>
        <taxon>Heminiphilus</taxon>
    </lineage>
</organism>
<feature type="transmembrane region" description="Helical" evidence="1">
    <location>
        <begin position="161"/>
        <end position="183"/>
    </location>
</feature>
<keyword evidence="1" id="KW-1133">Transmembrane helix</keyword>
<feature type="transmembrane region" description="Helical" evidence="1">
    <location>
        <begin position="134"/>
        <end position="154"/>
    </location>
</feature>
<feature type="transmembrane region" description="Helical" evidence="1">
    <location>
        <begin position="100"/>
        <end position="118"/>
    </location>
</feature>
<proteinExistence type="predicted"/>
<dbReference type="PANTHER" id="PTHR20992">
    <property type="entry name" value="AT15442P-RELATED"/>
    <property type="match status" value="1"/>
</dbReference>
<reference evidence="2 3" key="1">
    <citation type="submission" date="2024-03" db="EMBL/GenBank/DDBJ databases">
        <title>Mouse gut bacterial collection (mGBC) of GemPharmatech.</title>
        <authorList>
            <person name="He Y."/>
            <person name="Dong L."/>
            <person name="Wu D."/>
            <person name="Gao X."/>
            <person name="Lin Z."/>
        </authorList>
    </citation>
    <scope>NUCLEOTIDE SEQUENCE [LARGE SCALE GENOMIC DNA]</scope>
    <source>
        <strain evidence="2 3">54-13</strain>
    </source>
</reference>
<dbReference type="PANTHER" id="PTHR20992:SF9">
    <property type="entry name" value="AT15442P-RELATED"/>
    <property type="match status" value="1"/>
</dbReference>
<sequence length="461" mass="50673">MKNIDFQKLKTKMFGYFDLNGYLIPQSEAETAIREGVSFRGINIIILIVAIFIASLGLNVNSTAVIIGAMLISPLMGPIIGIGLAVGIHDFDLIKRSFRNLMMATLFSVATSCVYFLISPVNEGHSELLARTSPTIYDVFIGFFGGAAGILAIGSKIKGNVIPGVAIATALMPPLCTVGYGIATLQLNYFLGALYLFFINSVFIACATTMGVKLMKYHPKDFTNPQRAHKVRNVVYTIAFLTMLPACYLTVNMYKENMFMSNCDRFVDQQCNFDGTQVLSHKAVMKNGRKSLTVSLVGRILPQDSLLLALTDKMNDYHIAGTKLRIIQGDNSSGFDVTQATSSMLRDMYQVTQSTITRQQEIIDSLRASTALMARNDTMSATISPEIKILFPNVKEIAITRGIASDIDSRRLDTINVALVEYSGPMSTAQTQKFREYLEARLNTHPITIVTSKSLVTAPLK</sequence>
<accession>A0ABV4CXZ3</accession>
<protein>
    <submittedName>
        <fullName evidence="2">DUF389 domain-containing protein</fullName>
    </submittedName>
</protein>
<evidence type="ECO:0000313" key="3">
    <source>
        <dbReference type="Proteomes" id="UP001565200"/>
    </source>
</evidence>
<dbReference type="EMBL" id="JBCLPP010000039">
    <property type="protein sequence ID" value="MEY8246285.1"/>
    <property type="molecule type" value="Genomic_DNA"/>
</dbReference>
<feature type="transmembrane region" description="Helical" evidence="1">
    <location>
        <begin position="189"/>
        <end position="212"/>
    </location>
</feature>
<feature type="transmembrane region" description="Helical" evidence="1">
    <location>
        <begin position="41"/>
        <end position="58"/>
    </location>
</feature>
<feature type="transmembrane region" description="Helical" evidence="1">
    <location>
        <begin position="64"/>
        <end position="88"/>
    </location>
</feature>
<comment type="caution">
    <text evidence="2">The sequence shown here is derived from an EMBL/GenBank/DDBJ whole genome shotgun (WGS) entry which is preliminary data.</text>
</comment>
<dbReference type="Pfam" id="PF04087">
    <property type="entry name" value="DUF389"/>
    <property type="match status" value="1"/>
</dbReference>
<keyword evidence="1" id="KW-0472">Membrane</keyword>
<feature type="transmembrane region" description="Helical" evidence="1">
    <location>
        <begin position="233"/>
        <end position="254"/>
    </location>
</feature>
<dbReference type="InterPro" id="IPR005240">
    <property type="entry name" value="DUF389"/>
</dbReference>
<evidence type="ECO:0000256" key="1">
    <source>
        <dbReference type="SAM" id="Phobius"/>
    </source>
</evidence>
<keyword evidence="1" id="KW-0812">Transmembrane</keyword>
<dbReference type="RefSeq" id="WP_148464162.1">
    <property type="nucleotide sequence ID" value="NZ_JBCLPP010000039.1"/>
</dbReference>